<comment type="catalytic activity">
    <reaction evidence="11">
        <text>all-trans-octaprenyl diphosphate + 4-hydroxybenzoate = 4-hydroxy-3-(all-trans-octaprenyl)benzoate + diphosphate</text>
        <dbReference type="Rhea" id="RHEA:27782"/>
        <dbReference type="ChEBI" id="CHEBI:1617"/>
        <dbReference type="ChEBI" id="CHEBI:17879"/>
        <dbReference type="ChEBI" id="CHEBI:33019"/>
        <dbReference type="ChEBI" id="CHEBI:57711"/>
        <dbReference type="EC" id="2.5.1.39"/>
    </reaction>
</comment>
<evidence type="ECO:0000256" key="4">
    <source>
        <dbReference type="ARBA" id="ARBA00022475"/>
    </source>
</evidence>
<evidence type="ECO:0000256" key="3">
    <source>
        <dbReference type="ARBA" id="ARBA00005985"/>
    </source>
</evidence>
<dbReference type="Gene3D" id="1.20.120.1780">
    <property type="entry name" value="UbiA prenyltransferase"/>
    <property type="match status" value="1"/>
</dbReference>
<evidence type="ECO:0000313" key="13">
    <source>
        <dbReference type="EMBL" id="UYQ71530.1"/>
    </source>
</evidence>
<dbReference type="Pfam" id="PF01040">
    <property type="entry name" value="UbiA"/>
    <property type="match status" value="1"/>
</dbReference>
<feature type="transmembrane region" description="Helical" evidence="11">
    <location>
        <begin position="229"/>
        <end position="248"/>
    </location>
</feature>
<keyword evidence="10 11" id="KW-0472">Membrane</keyword>
<evidence type="ECO:0000256" key="6">
    <source>
        <dbReference type="ARBA" id="ARBA00022679"/>
    </source>
</evidence>
<keyword evidence="11" id="KW-0460">Magnesium</keyword>
<dbReference type="Proteomes" id="UP001163882">
    <property type="component" value="Chromosome"/>
</dbReference>
<comment type="function">
    <text evidence="11">Catalyzes the prenylation of para-hydroxybenzoate (PHB) with an all-trans polyprenyl group. Mediates the second step in the final reaction sequence of ubiquinone-8 (UQ-8) biosynthesis, which is the condensation of the polyisoprenoid side chain with PHB, generating the first membrane-bound Q intermediate 3-octaprenyl-4-hydroxybenzoate.</text>
</comment>
<dbReference type="InterPro" id="IPR030470">
    <property type="entry name" value="UbiA_prenylTrfase_CS"/>
</dbReference>
<feature type="transmembrane region" description="Helical" evidence="11">
    <location>
        <begin position="160"/>
        <end position="178"/>
    </location>
</feature>
<proteinExistence type="inferred from homology"/>
<dbReference type="InterPro" id="IPR044878">
    <property type="entry name" value="UbiA_sf"/>
</dbReference>
<dbReference type="RefSeq" id="WP_264225180.1">
    <property type="nucleotide sequence ID" value="NZ_CP107716.1"/>
</dbReference>
<evidence type="ECO:0000313" key="14">
    <source>
        <dbReference type="Proteomes" id="UP001163882"/>
    </source>
</evidence>
<dbReference type="CDD" id="cd13959">
    <property type="entry name" value="PT_UbiA_COQ2"/>
    <property type="match status" value="1"/>
</dbReference>
<comment type="subcellular location">
    <subcellularLocation>
        <location evidence="11">Cell inner membrane</location>
        <topology evidence="11">Multi-pass membrane protein</topology>
    </subcellularLocation>
    <subcellularLocation>
        <location evidence="2">Membrane</location>
        <topology evidence="2">Multi-pass membrane protein</topology>
    </subcellularLocation>
</comment>
<evidence type="ECO:0000256" key="12">
    <source>
        <dbReference type="NCBIfam" id="TIGR01474"/>
    </source>
</evidence>
<comment type="similarity">
    <text evidence="3 11">Belongs to the UbiA prenyltransferase family.</text>
</comment>
<evidence type="ECO:0000256" key="7">
    <source>
        <dbReference type="ARBA" id="ARBA00022688"/>
    </source>
</evidence>
<evidence type="ECO:0000256" key="5">
    <source>
        <dbReference type="ARBA" id="ARBA00022519"/>
    </source>
</evidence>
<dbReference type="InterPro" id="IPR039653">
    <property type="entry name" value="Prenyltransferase"/>
</dbReference>
<dbReference type="PANTHER" id="PTHR11048">
    <property type="entry name" value="PRENYLTRANSFERASES"/>
    <property type="match status" value="1"/>
</dbReference>
<dbReference type="HAMAP" id="MF_01635">
    <property type="entry name" value="UbiA"/>
    <property type="match status" value="1"/>
</dbReference>
<dbReference type="PROSITE" id="PS00943">
    <property type="entry name" value="UBIA"/>
    <property type="match status" value="1"/>
</dbReference>
<keyword evidence="6 11" id="KW-0808">Transferase</keyword>
<dbReference type="Gene3D" id="1.10.357.140">
    <property type="entry name" value="UbiA prenyltransferase"/>
    <property type="match status" value="1"/>
</dbReference>
<evidence type="ECO:0000256" key="2">
    <source>
        <dbReference type="ARBA" id="ARBA00004141"/>
    </source>
</evidence>
<protein>
    <recommendedName>
        <fullName evidence="11 12">4-hydroxybenzoate octaprenyltransferase</fullName>
        <ecNumber evidence="11 12">2.5.1.39</ecNumber>
    </recommendedName>
    <alternativeName>
        <fullName evidence="11">4-HB polyprenyltransferase</fullName>
    </alternativeName>
</protein>
<comment type="cofactor">
    <cofactor evidence="1 11">
        <name>Mg(2+)</name>
        <dbReference type="ChEBI" id="CHEBI:18420"/>
    </cofactor>
</comment>
<keyword evidence="8 11" id="KW-0812">Transmembrane</keyword>
<feature type="transmembrane region" description="Helical" evidence="11">
    <location>
        <begin position="136"/>
        <end position="153"/>
    </location>
</feature>
<accession>A0ABY6ILR7</accession>
<evidence type="ECO:0000256" key="9">
    <source>
        <dbReference type="ARBA" id="ARBA00022989"/>
    </source>
</evidence>
<comment type="pathway">
    <text evidence="11">Cofactor biosynthesis; ubiquinone biosynthesis.</text>
</comment>
<reference evidence="13" key="1">
    <citation type="submission" date="2022-10" db="EMBL/GenBank/DDBJ databases">
        <title>YIM 151497 complete genome.</title>
        <authorList>
            <person name="Chen X."/>
        </authorList>
    </citation>
    <scope>NUCLEOTIDE SEQUENCE</scope>
    <source>
        <strain evidence="13">YIM 151497</strain>
    </source>
</reference>
<feature type="transmembrane region" description="Helical" evidence="11">
    <location>
        <begin position="184"/>
        <end position="208"/>
    </location>
</feature>
<keyword evidence="4 11" id="KW-1003">Cell membrane</keyword>
<feature type="transmembrane region" description="Helical" evidence="11">
    <location>
        <begin position="254"/>
        <end position="274"/>
    </location>
</feature>
<keyword evidence="7 11" id="KW-0831">Ubiquinone biosynthesis</keyword>
<dbReference type="EC" id="2.5.1.39" evidence="11 12"/>
<keyword evidence="9 11" id="KW-1133">Transmembrane helix</keyword>
<dbReference type="EMBL" id="CP107716">
    <property type="protein sequence ID" value="UYQ71530.1"/>
    <property type="molecule type" value="Genomic_DNA"/>
</dbReference>
<dbReference type="InterPro" id="IPR006370">
    <property type="entry name" value="HB_polyprenyltransferase-like"/>
</dbReference>
<keyword evidence="14" id="KW-1185">Reference proteome</keyword>
<dbReference type="InterPro" id="IPR000537">
    <property type="entry name" value="UbiA_prenyltransferase"/>
</dbReference>
<gene>
    <name evidence="11 13" type="primary">ubiA</name>
    <name evidence="13" type="ORF">OF122_15975</name>
</gene>
<dbReference type="PANTHER" id="PTHR11048:SF28">
    <property type="entry name" value="4-HYDROXYBENZOATE POLYPRENYLTRANSFERASE, MITOCHONDRIAL"/>
    <property type="match status" value="1"/>
</dbReference>
<feature type="transmembrane region" description="Helical" evidence="11">
    <location>
        <begin position="39"/>
        <end position="59"/>
    </location>
</feature>
<evidence type="ECO:0000256" key="1">
    <source>
        <dbReference type="ARBA" id="ARBA00001946"/>
    </source>
</evidence>
<organism evidence="13 14">
    <name type="scientific">Pelagibacterium flavum</name>
    <dbReference type="NCBI Taxonomy" id="2984530"/>
    <lineage>
        <taxon>Bacteria</taxon>
        <taxon>Pseudomonadati</taxon>
        <taxon>Pseudomonadota</taxon>
        <taxon>Alphaproteobacteria</taxon>
        <taxon>Hyphomicrobiales</taxon>
        <taxon>Devosiaceae</taxon>
        <taxon>Pelagibacterium</taxon>
    </lineage>
</organism>
<keyword evidence="5 11" id="KW-0997">Cell inner membrane</keyword>
<dbReference type="GO" id="GO:0008412">
    <property type="term" value="F:4-hydroxybenzoate polyprenyltransferase activity"/>
    <property type="evidence" value="ECO:0007669"/>
    <property type="project" value="UniProtKB-EC"/>
</dbReference>
<evidence type="ECO:0000256" key="11">
    <source>
        <dbReference type="HAMAP-Rule" id="MF_01635"/>
    </source>
</evidence>
<dbReference type="NCBIfam" id="TIGR01474">
    <property type="entry name" value="ubiA_proteo"/>
    <property type="match status" value="1"/>
</dbReference>
<evidence type="ECO:0000256" key="10">
    <source>
        <dbReference type="ARBA" id="ARBA00023136"/>
    </source>
</evidence>
<sequence>MQDNIPGSVADAPKGNWVDRYAPAYAKPYLRMSRLDRPIGYQLLFWPCAYGLGLVSVATGGAFNWWHFILFFVGAIAMRGAGCTFNDIVDRDIDDKVARTRSRPIPSGQVSVRQAAVWLVAQSLVGLAVLVQFNGFAIILGIASLALVAIYPFMKRVTYWPQLFLGLAFSWGALLSWATETGVLAWPALVLYLGCIAWTIGYDTIYALQDVEDDALIGVKSTARLAGENVVPFVAIFYGLAAILWGIAALMAGASLVFFALFLATVAILSWQVLTIERTNGGRSLMLFKSNHWLGVALTAAFVIEGFF</sequence>
<evidence type="ECO:0000256" key="8">
    <source>
        <dbReference type="ARBA" id="ARBA00022692"/>
    </source>
</evidence>
<name>A0ABY6ILR7_9HYPH</name>